<reference evidence="2 3" key="1">
    <citation type="submission" date="2024-09" db="EMBL/GenBank/DDBJ databases">
        <title>Description of Labrys sedimenti sp. nov., isolated from a diclofenac-degrading enrichment culture, and genome-based reclassification of Labrys portucalensis as a later heterotypic synonym of Labrys neptuniae.</title>
        <authorList>
            <person name="Tancsics A."/>
            <person name="Csepanyi A."/>
        </authorList>
    </citation>
    <scope>NUCLEOTIDE SEQUENCE [LARGE SCALE GENOMIC DNA]</scope>
    <source>
        <strain evidence="2 3">LMG 23412</strain>
    </source>
</reference>
<dbReference type="PROSITE" id="PS51257">
    <property type="entry name" value="PROKAR_LIPOPROTEIN"/>
    <property type="match status" value="1"/>
</dbReference>
<keyword evidence="1" id="KW-0732">Signal</keyword>
<evidence type="ECO:0000313" key="3">
    <source>
        <dbReference type="Proteomes" id="UP001595190"/>
    </source>
</evidence>
<dbReference type="EMBL" id="JBHGPK010000102">
    <property type="protein sequence ID" value="MFC2255180.1"/>
    <property type="molecule type" value="Genomic_DNA"/>
</dbReference>
<evidence type="ECO:0008006" key="4">
    <source>
        <dbReference type="Google" id="ProtNLM"/>
    </source>
</evidence>
<name>A0ABV6ZSN1_9HYPH</name>
<organism evidence="2 3">
    <name type="scientific">Labrys neptuniae</name>
    <dbReference type="NCBI Taxonomy" id="376174"/>
    <lineage>
        <taxon>Bacteria</taxon>
        <taxon>Pseudomonadati</taxon>
        <taxon>Pseudomonadota</taxon>
        <taxon>Alphaproteobacteria</taxon>
        <taxon>Hyphomicrobiales</taxon>
        <taxon>Xanthobacteraceae</taxon>
        <taxon>Labrys</taxon>
    </lineage>
</organism>
<protein>
    <recommendedName>
        <fullName evidence="4">DUF3131 domain-containing protein</fullName>
    </recommendedName>
</protein>
<accession>A0ABV6ZSN1</accession>
<comment type="caution">
    <text evidence="2">The sequence shown here is derived from an EMBL/GenBank/DDBJ whole genome shotgun (WGS) entry which is preliminary data.</text>
</comment>
<evidence type="ECO:0000313" key="2">
    <source>
        <dbReference type="EMBL" id="MFC2255180.1"/>
    </source>
</evidence>
<dbReference type="Proteomes" id="UP001595190">
    <property type="component" value="Unassembled WGS sequence"/>
</dbReference>
<feature type="chain" id="PRO_5045809038" description="DUF3131 domain-containing protein" evidence="1">
    <location>
        <begin position="24"/>
        <end position="516"/>
    </location>
</feature>
<evidence type="ECO:0000256" key="1">
    <source>
        <dbReference type="SAM" id="SignalP"/>
    </source>
</evidence>
<gene>
    <name evidence="2" type="ORF">ACETRX_37105</name>
</gene>
<dbReference type="RefSeq" id="WP_394315735.1">
    <property type="nucleotide sequence ID" value="NZ_JBHGPK010000102.1"/>
</dbReference>
<sequence>MALRLRFPIVALAMLLGACNSGSSDSELSGPAPTFGSPEALLSTESARQTSSPVVIPPAIENDPITMLRPGIVESLPLRDYVKPIDWGFLNYYSGDKTGVDESGARVRKILANSARYLIGPAYASKYTSYAPDGYLDLGGVNEAAIRYPAMAAVTVAIALKTGVYDPKNLSADKATARTTNLVRTIAARHKANNANSGTAWGYEWQSALWTYYGSFAAWVVWDQLSTDDKDKVVKMMVAEAERLLSGNDVYLIGTSGQQLYMTRRDGTVVTPGDSKLEEDQWNAALLGLAVAMMPNHPKAEFWKSRHKQLLLAATARPADLSDTVIVNGLRPSIWLQGTNLTDDGVVYNHDILHPVYMLIDQGLYEAVSAALGGKCAPVSATRNVSLIYKALVDKKYPVGTGTKTIYEPGSAVINYPQGNDWGTEFPGYFGGFDQLISLFGLDKDTTVPASIWEKLHNERQLMLQDRSTDGRTYVAPNENTYGGREQRIGVIYGLTYLATSLVKNNAGTKTCWYNN</sequence>
<feature type="signal peptide" evidence="1">
    <location>
        <begin position="1"/>
        <end position="23"/>
    </location>
</feature>
<proteinExistence type="predicted"/>